<keyword evidence="1" id="KW-1133">Transmembrane helix</keyword>
<organism evidence="2 3">
    <name type="scientific">candidate division WOR_3 bacterium SM23_60</name>
    <dbReference type="NCBI Taxonomy" id="1703780"/>
    <lineage>
        <taxon>Bacteria</taxon>
        <taxon>Bacteria division WOR-3</taxon>
    </lineage>
</organism>
<sequence>MKVISWMNDRLKQFTIFDIKLVQGAAMCVMLIIVKLIPQIMTISIWWFVVLAIVFGIRPVYLMYFSK</sequence>
<evidence type="ECO:0000256" key="1">
    <source>
        <dbReference type="SAM" id="Phobius"/>
    </source>
</evidence>
<feature type="transmembrane region" description="Helical" evidence="1">
    <location>
        <begin position="44"/>
        <end position="64"/>
    </location>
</feature>
<protein>
    <submittedName>
        <fullName evidence="2">Uncharacterized protein</fullName>
    </submittedName>
</protein>
<reference evidence="2 3" key="1">
    <citation type="journal article" date="2015" name="Microbiome">
        <title>Genomic resolution of linkages in carbon, nitrogen, and sulfur cycling among widespread estuary sediment bacteria.</title>
        <authorList>
            <person name="Baker B.J."/>
            <person name="Lazar C.S."/>
            <person name="Teske A.P."/>
            <person name="Dick G.J."/>
        </authorList>
    </citation>
    <scope>NUCLEOTIDE SEQUENCE [LARGE SCALE GENOMIC DNA]</scope>
    <source>
        <strain evidence="2">SM23_60</strain>
    </source>
</reference>
<keyword evidence="1" id="KW-0812">Transmembrane</keyword>
<comment type="caution">
    <text evidence="2">The sequence shown here is derived from an EMBL/GenBank/DDBJ whole genome shotgun (WGS) entry which is preliminary data.</text>
</comment>
<dbReference type="AlphaFoldDB" id="A0A0S8GC34"/>
<name>A0A0S8GC34_UNCW3</name>
<evidence type="ECO:0000313" key="2">
    <source>
        <dbReference type="EMBL" id="KPK70675.1"/>
    </source>
</evidence>
<gene>
    <name evidence="2" type="ORF">AMJ87_08525</name>
</gene>
<evidence type="ECO:0000313" key="3">
    <source>
        <dbReference type="Proteomes" id="UP000051096"/>
    </source>
</evidence>
<dbReference type="Proteomes" id="UP000051096">
    <property type="component" value="Unassembled WGS sequence"/>
</dbReference>
<dbReference type="EMBL" id="LJUO01000084">
    <property type="protein sequence ID" value="KPK70675.1"/>
    <property type="molecule type" value="Genomic_DNA"/>
</dbReference>
<proteinExistence type="predicted"/>
<keyword evidence="1" id="KW-0472">Membrane</keyword>
<feature type="transmembrane region" description="Helical" evidence="1">
    <location>
        <begin position="21"/>
        <end position="38"/>
    </location>
</feature>
<accession>A0A0S8GC34</accession>